<gene>
    <name evidence="2" type="ORF">THAOC_17213</name>
</gene>
<accession>K0SMQ9</accession>
<evidence type="ECO:0000313" key="2">
    <source>
        <dbReference type="EMBL" id="EJK62186.1"/>
    </source>
</evidence>
<keyword evidence="3" id="KW-1185">Reference proteome</keyword>
<protein>
    <recommendedName>
        <fullName evidence="4">HMG box domain-containing protein</fullName>
    </recommendedName>
</protein>
<feature type="region of interest" description="Disordered" evidence="1">
    <location>
        <begin position="397"/>
        <end position="421"/>
    </location>
</feature>
<evidence type="ECO:0000256" key="1">
    <source>
        <dbReference type="SAM" id="MobiDB-lite"/>
    </source>
</evidence>
<feature type="compositionally biased region" description="Basic residues" evidence="1">
    <location>
        <begin position="402"/>
        <end position="412"/>
    </location>
</feature>
<proteinExistence type="predicted"/>
<feature type="region of interest" description="Disordered" evidence="1">
    <location>
        <begin position="550"/>
        <end position="574"/>
    </location>
</feature>
<reference evidence="2 3" key="1">
    <citation type="journal article" date="2012" name="Genome Biol.">
        <title>Genome and low-iron response of an oceanic diatom adapted to chronic iron limitation.</title>
        <authorList>
            <person name="Lommer M."/>
            <person name="Specht M."/>
            <person name="Roy A.S."/>
            <person name="Kraemer L."/>
            <person name="Andreson R."/>
            <person name="Gutowska M.A."/>
            <person name="Wolf J."/>
            <person name="Bergner S.V."/>
            <person name="Schilhabel M.B."/>
            <person name="Klostermeier U.C."/>
            <person name="Beiko R.G."/>
            <person name="Rosenstiel P."/>
            <person name="Hippler M."/>
            <person name="Laroche J."/>
        </authorList>
    </citation>
    <scope>NUCLEOTIDE SEQUENCE [LARGE SCALE GENOMIC DNA]</scope>
    <source>
        <strain evidence="2 3">CCMP1005</strain>
    </source>
</reference>
<evidence type="ECO:0000313" key="3">
    <source>
        <dbReference type="Proteomes" id="UP000266841"/>
    </source>
</evidence>
<comment type="caution">
    <text evidence="2">The sequence shown here is derived from an EMBL/GenBank/DDBJ whole genome shotgun (WGS) entry which is preliminary data.</text>
</comment>
<dbReference type="AlphaFoldDB" id="K0SMQ9"/>
<feature type="compositionally biased region" description="Acidic residues" evidence="1">
    <location>
        <begin position="562"/>
        <end position="574"/>
    </location>
</feature>
<dbReference type="eggNOG" id="ENOG502TA3T">
    <property type="taxonomic scope" value="Eukaryota"/>
</dbReference>
<feature type="region of interest" description="Disordered" evidence="1">
    <location>
        <begin position="1"/>
        <end position="21"/>
    </location>
</feature>
<sequence length="574" mass="62919">MNNWMSFGTASPSEREDGPADSCGLPVRLAADIRSFLVADDGSFKHEAIETMLAYLLKLKREVTKGSTLDNANDMGKVPLTFIGKAHANVRHPDAVGHRADAAQLMTGGSPNYANVPTHVLRALAASMDGRARYHEPPSPQGLLHEAGLHHRAHRDALYQVAANNAHGVFAARLAAMGEASIASDGKPCEARYEERSTNQVCGEKRKGGVTTDPEDSANSKRMRFDWSDIERYRHAVGAIPPVGLLGNPSIAQEFNQTINWTYGQWANATSSPVETREIGVEAGKNMPTLSADAVEEERANRTALLIKKRSYSNNPRSGAFSNIPVSAAAVDSSLTVGSDNANNGIEDLEQRWFARKLARNGAHANDIVVAASREGKMNAESSLTINTSVASSIAESTVTKAQKRKQKKTPLKSREDAFDPTKNRPLNRFNLFFILERERLLMQMNDQGDNPAEKATEKASELPPGIATGYEGLKMPELPPRFKDLTLPDDWFVPGKRKLVKRRHRKSHGVMGFKKMAQELAASWRSIDEVTLKYCTDCAKIIADRYTEITQQQTTPLTDPPESDEETSSDATA</sequence>
<feature type="compositionally biased region" description="Polar residues" evidence="1">
    <location>
        <begin position="1"/>
        <end position="12"/>
    </location>
</feature>
<dbReference type="OrthoDB" id="42185at2759"/>
<organism evidence="2 3">
    <name type="scientific">Thalassiosira oceanica</name>
    <name type="common">Marine diatom</name>
    <dbReference type="NCBI Taxonomy" id="159749"/>
    <lineage>
        <taxon>Eukaryota</taxon>
        <taxon>Sar</taxon>
        <taxon>Stramenopiles</taxon>
        <taxon>Ochrophyta</taxon>
        <taxon>Bacillariophyta</taxon>
        <taxon>Coscinodiscophyceae</taxon>
        <taxon>Thalassiosirophycidae</taxon>
        <taxon>Thalassiosirales</taxon>
        <taxon>Thalassiosiraceae</taxon>
        <taxon>Thalassiosira</taxon>
    </lineage>
</organism>
<name>K0SMQ9_THAOC</name>
<dbReference type="Proteomes" id="UP000266841">
    <property type="component" value="Unassembled WGS sequence"/>
</dbReference>
<evidence type="ECO:0008006" key="4">
    <source>
        <dbReference type="Google" id="ProtNLM"/>
    </source>
</evidence>
<dbReference type="EMBL" id="AGNL01019059">
    <property type="protein sequence ID" value="EJK62186.1"/>
    <property type="molecule type" value="Genomic_DNA"/>
</dbReference>